<reference evidence="7" key="1">
    <citation type="submission" date="2023-03" db="EMBL/GenBank/DDBJ databases">
        <authorList>
            <person name="Julca I."/>
        </authorList>
    </citation>
    <scope>NUCLEOTIDE SEQUENCE</scope>
</reference>
<evidence type="ECO:0000256" key="1">
    <source>
        <dbReference type="ARBA" id="ARBA00004170"/>
    </source>
</evidence>
<name>A0AAV1BZJ1_OLDCO</name>
<dbReference type="InterPro" id="IPR036163">
    <property type="entry name" value="HMA_dom_sf"/>
</dbReference>
<dbReference type="Pfam" id="PF00403">
    <property type="entry name" value="HMA"/>
    <property type="match status" value="1"/>
</dbReference>
<dbReference type="GO" id="GO:0016020">
    <property type="term" value="C:membrane"/>
    <property type="evidence" value="ECO:0007669"/>
    <property type="project" value="UniProtKB-SubCell"/>
</dbReference>
<evidence type="ECO:0000256" key="2">
    <source>
        <dbReference type="ARBA" id="ARBA00022481"/>
    </source>
</evidence>
<dbReference type="GO" id="GO:0009626">
    <property type="term" value="P:plant-type hypersensitive response"/>
    <property type="evidence" value="ECO:0007669"/>
    <property type="project" value="UniProtKB-KW"/>
</dbReference>
<gene>
    <name evidence="7" type="ORF">OLC1_LOCUS859</name>
</gene>
<keyword evidence="4" id="KW-0449">Lipoprotein</keyword>
<dbReference type="GO" id="GO:0046872">
    <property type="term" value="F:metal ion binding"/>
    <property type="evidence" value="ECO:0007669"/>
    <property type="project" value="UniProtKB-KW"/>
</dbReference>
<evidence type="ECO:0000313" key="8">
    <source>
        <dbReference type="Proteomes" id="UP001161247"/>
    </source>
</evidence>
<dbReference type="EMBL" id="OX459118">
    <property type="protein sequence ID" value="CAI9088238.1"/>
    <property type="molecule type" value="Genomic_DNA"/>
</dbReference>
<dbReference type="Gene3D" id="3.30.70.100">
    <property type="match status" value="1"/>
</dbReference>
<evidence type="ECO:0000256" key="4">
    <source>
        <dbReference type="ARBA" id="ARBA00023289"/>
    </source>
</evidence>
<evidence type="ECO:0000313" key="7">
    <source>
        <dbReference type="EMBL" id="CAI9088238.1"/>
    </source>
</evidence>
<accession>A0AAV1BZJ1</accession>
<dbReference type="PANTHER" id="PTHR45868:SF63">
    <property type="entry name" value="HMA DOMAIN-CONTAINING PROTEIN"/>
    <property type="match status" value="1"/>
</dbReference>
<dbReference type="PANTHER" id="PTHR45868">
    <property type="entry name" value="HEAVY METAL-ASSOCIATED ISOPRENYLATED PLANT PROTEIN 33-RELATED"/>
    <property type="match status" value="1"/>
</dbReference>
<proteinExistence type="inferred from homology"/>
<dbReference type="AlphaFoldDB" id="A0AAV1BZJ1"/>
<keyword evidence="4" id="KW-0636">Prenylation</keyword>
<evidence type="ECO:0000259" key="6">
    <source>
        <dbReference type="Pfam" id="PF00403"/>
    </source>
</evidence>
<keyword evidence="8" id="KW-1185">Reference proteome</keyword>
<protein>
    <submittedName>
        <fullName evidence="7">OLC1v1022517C1</fullName>
    </submittedName>
</protein>
<organism evidence="7 8">
    <name type="scientific">Oldenlandia corymbosa var. corymbosa</name>
    <dbReference type="NCBI Taxonomy" id="529605"/>
    <lineage>
        <taxon>Eukaryota</taxon>
        <taxon>Viridiplantae</taxon>
        <taxon>Streptophyta</taxon>
        <taxon>Embryophyta</taxon>
        <taxon>Tracheophyta</taxon>
        <taxon>Spermatophyta</taxon>
        <taxon>Magnoliopsida</taxon>
        <taxon>eudicotyledons</taxon>
        <taxon>Gunneridae</taxon>
        <taxon>Pentapetalae</taxon>
        <taxon>asterids</taxon>
        <taxon>lamiids</taxon>
        <taxon>Gentianales</taxon>
        <taxon>Rubiaceae</taxon>
        <taxon>Rubioideae</taxon>
        <taxon>Spermacoceae</taxon>
        <taxon>Hedyotis-Oldenlandia complex</taxon>
        <taxon>Oldenlandia</taxon>
    </lineage>
</organism>
<sequence>MDFAHAGCVLRVDMGCEGCKYKMFEVLHSVIGVYNVDMDGENGLIRVSGEVDPNMLLQALARYGRHGEVVRVNFKHPEWTRVNNFLGVHGFNSSSLGCNFPRSLSGDHYSPIFSSDYPIRSSGLGCELPRRRHVPLYSRGYNYCNCRTNYFSNYI</sequence>
<comment type="subcellular location">
    <subcellularLocation>
        <location evidence="1">Membrane</location>
        <topology evidence="1">Peripheral membrane protein</topology>
    </subcellularLocation>
</comment>
<comment type="similarity">
    <text evidence="5">Belongs to the HIPP family.</text>
</comment>
<evidence type="ECO:0000256" key="3">
    <source>
        <dbReference type="ARBA" id="ARBA00022723"/>
    </source>
</evidence>
<evidence type="ECO:0000256" key="5">
    <source>
        <dbReference type="ARBA" id="ARBA00024045"/>
    </source>
</evidence>
<keyword evidence="2" id="KW-0488">Methylation</keyword>
<dbReference type="Proteomes" id="UP001161247">
    <property type="component" value="Chromosome 1"/>
</dbReference>
<keyword evidence="3" id="KW-0479">Metal-binding</keyword>
<feature type="domain" description="HMA" evidence="6">
    <location>
        <begin position="9"/>
        <end position="65"/>
    </location>
</feature>
<dbReference type="SUPFAM" id="SSF55008">
    <property type="entry name" value="HMA, heavy metal-associated domain"/>
    <property type="match status" value="1"/>
</dbReference>
<dbReference type="CDD" id="cd00371">
    <property type="entry name" value="HMA"/>
    <property type="match status" value="1"/>
</dbReference>
<dbReference type="InterPro" id="IPR006121">
    <property type="entry name" value="HMA_dom"/>
</dbReference>